<keyword evidence="7" id="KW-0443">Lipid metabolism</keyword>
<dbReference type="PANTHER" id="PTHR43272:SF33">
    <property type="entry name" value="AMP-BINDING DOMAIN-CONTAINING PROTEIN-RELATED"/>
    <property type="match status" value="1"/>
</dbReference>
<dbReference type="InterPro" id="IPR020845">
    <property type="entry name" value="AMP-binding_CS"/>
</dbReference>
<keyword evidence="2 7" id="KW-0436">Ligase</keyword>
<evidence type="ECO:0000313" key="9">
    <source>
        <dbReference type="EMBL" id="KAG2205192.1"/>
    </source>
</evidence>
<comment type="similarity">
    <text evidence="1 7">Belongs to the ATP-dependent AMP-binding enzyme family.</text>
</comment>
<evidence type="ECO:0000256" key="4">
    <source>
        <dbReference type="ARBA" id="ARBA00022832"/>
    </source>
</evidence>
<feature type="domain" description="AMP-dependent synthetase/ligase" evidence="8">
    <location>
        <begin position="81"/>
        <end position="497"/>
    </location>
</feature>
<dbReference type="GO" id="GO:0005524">
    <property type="term" value="F:ATP binding"/>
    <property type="evidence" value="ECO:0007669"/>
    <property type="project" value="UniProtKB-KW"/>
</dbReference>
<evidence type="ECO:0000256" key="5">
    <source>
        <dbReference type="ARBA" id="ARBA00022840"/>
    </source>
</evidence>
<evidence type="ECO:0000256" key="1">
    <source>
        <dbReference type="ARBA" id="ARBA00006432"/>
    </source>
</evidence>
<name>A0A8H7V4I1_9FUNG</name>
<comment type="caution">
    <text evidence="9">The sequence shown here is derived from an EMBL/GenBank/DDBJ whole genome shotgun (WGS) entry which is preliminary data.</text>
</comment>
<dbReference type="PRINTS" id="PR00154">
    <property type="entry name" value="AMPBINDING"/>
</dbReference>
<comment type="function">
    <text evidence="7">Catalyzes the conversion of long-chain fatty acids to their active form acyl-CoAs for both synthesis of cellular lipids, and degradation via beta-oxidation.</text>
</comment>
<organism evidence="9 10">
    <name type="scientific">Mucor plumbeus</name>
    <dbReference type="NCBI Taxonomy" id="97098"/>
    <lineage>
        <taxon>Eukaryota</taxon>
        <taxon>Fungi</taxon>
        <taxon>Fungi incertae sedis</taxon>
        <taxon>Mucoromycota</taxon>
        <taxon>Mucoromycotina</taxon>
        <taxon>Mucoromycetes</taxon>
        <taxon>Mucorales</taxon>
        <taxon>Mucorineae</taxon>
        <taxon>Mucoraceae</taxon>
        <taxon>Mucor</taxon>
    </lineage>
</organism>
<evidence type="ECO:0000256" key="7">
    <source>
        <dbReference type="RuleBase" id="RU369030"/>
    </source>
</evidence>
<dbReference type="AlphaFoldDB" id="A0A8H7V4I1"/>
<dbReference type="GO" id="GO:0004467">
    <property type="term" value="F:long-chain fatty acid-CoA ligase activity"/>
    <property type="evidence" value="ECO:0007669"/>
    <property type="project" value="UniProtKB-EC"/>
</dbReference>
<proteinExistence type="inferred from homology"/>
<reference evidence="9" key="1">
    <citation type="submission" date="2020-12" db="EMBL/GenBank/DDBJ databases">
        <title>Metabolic potential, ecology and presence of endohyphal bacteria is reflected in genomic diversity of Mucoromycotina.</title>
        <authorList>
            <person name="Muszewska A."/>
            <person name="Okrasinska A."/>
            <person name="Steczkiewicz K."/>
            <person name="Drgas O."/>
            <person name="Orlowska M."/>
            <person name="Perlinska-Lenart U."/>
            <person name="Aleksandrzak-Piekarczyk T."/>
            <person name="Szatraj K."/>
            <person name="Zielenkiewicz U."/>
            <person name="Pilsyk S."/>
            <person name="Malc E."/>
            <person name="Mieczkowski P."/>
            <person name="Kruszewska J.S."/>
            <person name="Biernat P."/>
            <person name="Pawlowska J."/>
        </authorList>
    </citation>
    <scope>NUCLEOTIDE SEQUENCE</scope>
    <source>
        <strain evidence="9">CBS 226.32</strain>
    </source>
</reference>
<dbReference type="CDD" id="cd05927">
    <property type="entry name" value="LC-FACS_euk"/>
    <property type="match status" value="1"/>
</dbReference>
<keyword evidence="5 7" id="KW-0067">ATP-binding</keyword>
<dbReference type="EC" id="6.2.1.3" evidence="6 7"/>
<dbReference type="GO" id="GO:0016020">
    <property type="term" value="C:membrane"/>
    <property type="evidence" value="ECO:0007669"/>
    <property type="project" value="TreeGrafter"/>
</dbReference>
<evidence type="ECO:0000256" key="2">
    <source>
        <dbReference type="ARBA" id="ARBA00022598"/>
    </source>
</evidence>
<dbReference type="InterPro" id="IPR000873">
    <property type="entry name" value="AMP-dep_synth/lig_dom"/>
</dbReference>
<evidence type="ECO:0000259" key="8">
    <source>
        <dbReference type="Pfam" id="PF00501"/>
    </source>
</evidence>
<keyword evidence="3 7" id="KW-0547">Nucleotide-binding</keyword>
<evidence type="ECO:0000313" key="10">
    <source>
        <dbReference type="Proteomes" id="UP000650833"/>
    </source>
</evidence>
<evidence type="ECO:0000256" key="6">
    <source>
        <dbReference type="ARBA" id="ARBA00026121"/>
    </source>
</evidence>
<dbReference type="PANTHER" id="PTHR43272">
    <property type="entry name" value="LONG-CHAIN-FATTY-ACID--COA LIGASE"/>
    <property type="match status" value="1"/>
</dbReference>
<keyword evidence="10" id="KW-1185">Reference proteome</keyword>
<gene>
    <name evidence="9" type="ORF">INT46_009909</name>
</gene>
<dbReference type="Pfam" id="PF00501">
    <property type="entry name" value="AMP-binding"/>
    <property type="match status" value="1"/>
</dbReference>
<protein>
    <recommendedName>
        <fullName evidence="6 7">Long-chain-fatty-acid--CoA ligase</fullName>
        <ecNumber evidence="6 7">6.2.1.3</ecNumber>
    </recommendedName>
</protein>
<dbReference type="PROSITE" id="PS00455">
    <property type="entry name" value="AMP_BINDING"/>
    <property type="match status" value="1"/>
</dbReference>
<dbReference type="OrthoDB" id="1700726at2759"/>
<dbReference type="SUPFAM" id="SSF56801">
    <property type="entry name" value="Acetyl-CoA synthetase-like"/>
    <property type="match status" value="1"/>
</dbReference>
<accession>A0A8H7V4I1</accession>
<keyword evidence="4 7" id="KW-0276">Fatty acid metabolism</keyword>
<sequence length="677" mass="75147">MSSFTHLTIMSAKLQTKKLENTEKPGSSAIYRNGLLPEILYSLEPEKIKTVYDLFARGLELSPNKECLGRRPYNIELGQRDDVVWQTYTQVSDRINNFGSGLKYIINTLTSNVKKIGIWSANRPEWTITDLACATQGLYNVALYETLGPETVEYVINHAELEIIVCSSNYLAQLLIMKDRLPTLSVIILMDTVVMDPLEKLPDGVPKGEIIQSWAKEKGITAFDFEQVESMGIQFPKEHQYSSPDDLACIMYTSGTTGMPKGVMLTHTNFVSAVTATVTLFETDVNEVGISYLPLAHCFGRIYDLTLLASGGKLGYLSGGVENLLNDCQAIHPTMFVAVPRLLNRIYSKLAQASIFAKGVTGSLSRMAVASKLRHLANGDGCYHVIWDRLFFNKMKRVLGGNVRIIGSGAAPLSPDILQFLRVTLCCDIREGYGATETTAASCLQRIGDNNAGSVGGPYTCNEIKLVDAPEMNYFTNSHPPKGEICMRGPNIFKGYYKDQAKTDEVLDSDGWYYSGDIGTIDDEGSLAVIDRKKNIFKLAQGEYIAPEKIENVYIKNPLVAQIFIYGDSLQSALVTIVVPDPTELKNIAKDIVPENELEDFENLHKNEKVKNAVLKQMMNDGKAAGFYGYEVPKAIYLESNPFTVEKGLLTPTLKVKRHQAKQFYAHQIAAMYTLLN</sequence>
<dbReference type="Gene3D" id="3.40.50.12780">
    <property type="entry name" value="N-terminal domain of ligase-like"/>
    <property type="match status" value="1"/>
</dbReference>
<dbReference type="InterPro" id="IPR042099">
    <property type="entry name" value="ANL_N_sf"/>
</dbReference>
<evidence type="ECO:0000256" key="3">
    <source>
        <dbReference type="ARBA" id="ARBA00022741"/>
    </source>
</evidence>
<dbReference type="Proteomes" id="UP000650833">
    <property type="component" value="Unassembled WGS sequence"/>
</dbReference>
<comment type="catalytic activity">
    <reaction evidence="7">
        <text>a long-chain fatty acid + ATP + CoA = a long-chain fatty acyl-CoA + AMP + diphosphate</text>
        <dbReference type="Rhea" id="RHEA:15421"/>
        <dbReference type="ChEBI" id="CHEBI:30616"/>
        <dbReference type="ChEBI" id="CHEBI:33019"/>
        <dbReference type="ChEBI" id="CHEBI:57287"/>
        <dbReference type="ChEBI" id="CHEBI:57560"/>
        <dbReference type="ChEBI" id="CHEBI:83139"/>
        <dbReference type="ChEBI" id="CHEBI:456215"/>
        <dbReference type="EC" id="6.2.1.3"/>
    </reaction>
</comment>
<dbReference type="GO" id="GO:0005783">
    <property type="term" value="C:endoplasmic reticulum"/>
    <property type="evidence" value="ECO:0007669"/>
    <property type="project" value="TreeGrafter"/>
</dbReference>
<dbReference type="EMBL" id="JAEPRC010000180">
    <property type="protein sequence ID" value="KAG2205192.1"/>
    <property type="molecule type" value="Genomic_DNA"/>
</dbReference>
<dbReference type="InterPro" id="IPR045311">
    <property type="entry name" value="LC-FACS_euk"/>
</dbReference>
<dbReference type="InterPro" id="IPR020459">
    <property type="entry name" value="AMP-binding"/>
</dbReference>